<evidence type="ECO:0000256" key="5">
    <source>
        <dbReference type="PROSITE-ProRule" id="PRU00169"/>
    </source>
</evidence>
<feature type="domain" description="HTH luxR-type" evidence="6">
    <location>
        <begin position="154"/>
        <end position="219"/>
    </location>
</feature>
<dbReference type="InterPro" id="IPR011006">
    <property type="entry name" value="CheY-like_superfamily"/>
</dbReference>
<name>A0ABU2AXH6_9MICC</name>
<evidence type="ECO:0000259" key="7">
    <source>
        <dbReference type="PROSITE" id="PS50110"/>
    </source>
</evidence>
<dbReference type="Pfam" id="PF00196">
    <property type="entry name" value="GerE"/>
    <property type="match status" value="1"/>
</dbReference>
<keyword evidence="2" id="KW-0805">Transcription regulation</keyword>
<dbReference type="SMART" id="SM00421">
    <property type="entry name" value="HTH_LUXR"/>
    <property type="match status" value="1"/>
</dbReference>
<evidence type="ECO:0000256" key="1">
    <source>
        <dbReference type="ARBA" id="ARBA00022553"/>
    </source>
</evidence>
<dbReference type="PROSITE" id="PS50110">
    <property type="entry name" value="RESPONSE_REGULATORY"/>
    <property type="match status" value="1"/>
</dbReference>
<dbReference type="SUPFAM" id="SSF52172">
    <property type="entry name" value="CheY-like"/>
    <property type="match status" value="1"/>
</dbReference>
<keyword evidence="9" id="KW-1185">Reference proteome</keyword>
<dbReference type="PANTHER" id="PTHR43214:SF24">
    <property type="entry name" value="TRANSCRIPTIONAL REGULATORY PROTEIN NARL-RELATED"/>
    <property type="match status" value="1"/>
</dbReference>
<organism evidence="8 9">
    <name type="scientific">Enteractinococcus fodinae</name>
    <dbReference type="NCBI Taxonomy" id="684663"/>
    <lineage>
        <taxon>Bacteria</taxon>
        <taxon>Bacillati</taxon>
        <taxon>Actinomycetota</taxon>
        <taxon>Actinomycetes</taxon>
        <taxon>Micrococcales</taxon>
        <taxon>Micrococcaceae</taxon>
    </lineage>
</organism>
<feature type="domain" description="Response regulatory" evidence="7">
    <location>
        <begin position="5"/>
        <end position="121"/>
    </location>
</feature>
<gene>
    <name evidence="8" type="ORF">J2S62_000123</name>
</gene>
<dbReference type="Proteomes" id="UP001183794">
    <property type="component" value="Unassembled WGS sequence"/>
</dbReference>
<dbReference type="Gene3D" id="3.40.50.2300">
    <property type="match status" value="1"/>
</dbReference>
<feature type="modified residue" description="4-aspartylphosphate" evidence="5">
    <location>
        <position position="56"/>
    </location>
</feature>
<evidence type="ECO:0000313" key="8">
    <source>
        <dbReference type="EMBL" id="MDR7345866.1"/>
    </source>
</evidence>
<protein>
    <submittedName>
        <fullName evidence="8">DNA-binding NarL/FixJ family response regulator</fullName>
    </submittedName>
</protein>
<keyword evidence="1 5" id="KW-0597">Phosphoprotein</keyword>
<dbReference type="InterPro" id="IPR058245">
    <property type="entry name" value="NreC/VraR/RcsB-like_REC"/>
</dbReference>
<evidence type="ECO:0000313" key="9">
    <source>
        <dbReference type="Proteomes" id="UP001183794"/>
    </source>
</evidence>
<keyword evidence="4" id="KW-0804">Transcription</keyword>
<dbReference type="InterPro" id="IPR001789">
    <property type="entry name" value="Sig_transdc_resp-reg_receiver"/>
</dbReference>
<dbReference type="SMART" id="SM00448">
    <property type="entry name" value="REC"/>
    <property type="match status" value="1"/>
</dbReference>
<comment type="caution">
    <text evidence="8">The sequence shown here is derived from an EMBL/GenBank/DDBJ whole genome shotgun (WGS) entry which is preliminary data.</text>
</comment>
<keyword evidence="3 8" id="KW-0238">DNA-binding</keyword>
<reference evidence="8 9" key="1">
    <citation type="submission" date="2023-07" db="EMBL/GenBank/DDBJ databases">
        <title>Sequencing the genomes of 1000 actinobacteria strains.</title>
        <authorList>
            <person name="Klenk H.-P."/>
        </authorList>
    </citation>
    <scope>NUCLEOTIDE SEQUENCE [LARGE SCALE GENOMIC DNA]</scope>
    <source>
        <strain evidence="8 9">DSM 22966</strain>
    </source>
</reference>
<evidence type="ECO:0000256" key="4">
    <source>
        <dbReference type="ARBA" id="ARBA00023163"/>
    </source>
</evidence>
<evidence type="ECO:0000256" key="3">
    <source>
        <dbReference type="ARBA" id="ARBA00023125"/>
    </source>
</evidence>
<dbReference type="EMBL" id="JAVDYJ010000001">
    <property type="protein sequence ID" value="MDR7345866.1"/>
    <property type="molecule type" value="Genomic_DNA"/>
</dbReference>
<evidence type="ECO:0000256" key="2">
    <source>
        <dbReference type="ARBA" id="ARBA00023015"/>
    </source>
</evidence>
<dbReference type="PRINTS" id="PR00038">
    <property type="entry name" value="HTHLUXR"/>
</dbReference>
<dbReference type="CDD" id="cd17535">
    <property type="entry name" value="REC_NarL-like"/>
    <property type="match status" value="1"/>
</dbReference>
<sequence>MQPINVAIVDDQHLIRSGLSMLINSRNNLHVTGEASNGQQALQSAHVHGADVVLMDVRMPVMDGITATSRLLQHHDKLKIIVLTTFDLDEYALDAIDAGASGFLLKDAPPEQLLSAIESVYHGDAVIAPSTTKRLLEHFVRPKRGKLSAEHDPDLAAIATLTAREREVLEAMAAGLSNAEIAQHFFVSETTIKTHVGKVLTKLGARDRVQAVVLAYRTGIV</sequence>
<accession>A0ABU2AXH6</accession>
<dbReference type="InterPro" id="IPR039420">
    <property type="entry name" value="WalR-like"/>
</dbReference>
<proteinExistence type="predicted"/>
<dbReference type="PROSITE" id="PS50043">
    <property type="entry name" value="HTH_LUXR_2"/>
    <property type="match status" value="1"/>
</dbReference>
<dbReference type="InterPro" id="IPR016032">
    <property type="entry name" value="Sig_transdc_resp-reg_C-effctor"/>
</dbReference>
<dbReference type="CDD" id="cd06170">
    <property type="entry name" value="LuxR_C_like"/>
    <property type="match status" value="1"/>
</dbReference>
<dbReference type="GO" id="GO:0003677">
    <property type="term" value="F:DNA binding"/>
    <property type="evidence" value="ECO:0007669"/>
    <property type="project" value="UniProtKB-KW"/>
</dbReference>
<dbReference type="Pfam" id="PF00072">
    <property type="entry name" value="Response_reg"/>
    <property type="match status" value="1"/>
</dbReference>
<dbReference type="InterPro" id="IPR000792">
    <property type="entry name" value="Tscrpt_reg_LuxR_C"/>
</dbReference>
<dbReference type="SUPFAM" id="SSF46894">
    <property type="entry name" value="C-terminal effector domain of the bipartite response regulators"/>
    <property type="match status" value="1"/>
</dbReference>
<dbReference type="PANTHER" id="PTHR43214">
    <property type="entry name" value="TWO-COMPONENT RESPONSE REGULATOR"/>
    <property type="match status" value="1"/>
</dbReference>
<evidence type="ECO:0000259" key="6">
    <source>
        <dbReference type="PROSITE" id="PS50043"/>
    </source>
</evidence>